<organism evidence="1 2">
    <name type="scientific">Aquitalea aquatica</name>
    <dbReference type="NCBI Taxonomy" id="3044273"/>
    <lineage>
        <taxon>Bacteria</taxon>
        <taxon>Pseudomonadati</taxon>
        <taxon>Pseudomonadota</taxon>
        <taxon>Betaproteobacteria</taxon>
        <taxon>Neisseriales</taxon>
        <taxon>Chromobacteriaceae</taxon>
        <taxon>Aquitalea</taxon>
    </lineage>
</organism>
<comment type="caution">
    <text evidence="1">The sequence shown here is derived from an EMBL/GenBank/DDBJ whole genome shotgun (WGS) entry which is preliminary data.</text>
</comment>
<reference evidence="1 2" key="1">
    <citation type="submission" date="2020-07" db="EMBL/GenBank/DDBJ databases">
        <title>Draft genome sequence of violacein-producing bacteria and related species.</title>
        <authorList>
            <person name="Wilson H.S."/>
            <person name="De Leon M.E."/>
        </authorList>
    </citation>
    <scope>NUCLEOTIDE SEQUENCE [LARGE SCALE GENOMIC DNA]</scope>
    <source>
        <strain evidence="1 2">HSC-21Su07</strain>
    </source>
</reference>
<gene>
    <name evidence="1" type="ORF">H2Z84_19315</name>
</gene>
<dbReference type="Pfam" id="PF06992">
    <property type="entry name" value="Phage_lambda_P"/>
    <property type="match status" value="1"/>
</dbReference>
<dbReference type="GO" id="GO:0006270">
    <property type="term" value="P:DNA replication initiation"/>
    <property type="evidence" value="ECO:0007669"/>
    <property type="project" value="InterPro"/>
</dbReference>
<keyword evidence="2" id="KW-1185">Reference proteome</keyword>
<accession>A0A838YDD4</accession>
<name>A0A838YDD4_9NEIS</name>
<dbReference type="EMBL" id="JACERN010000042">
    <property type="protein sequence ID" value="MBA4710529.1"/>
    <property type="molecule type" value="Genomic_DNA"/>
</dbReference>
<proteinExistence type="predicted"/>
<dbReference type="AlphaFoldDB" id="A0A838YDD4"/>
<evidence type="ECO:0000313" key="1">
    <source>
        <dbReference type="EMBL" id="MBA4710529.1"/>
    </source>
</evidence>
<dbReference type="InterPro" id="IPR009731">
    <property type="entry name" value="P-like"/>
</dbReference>
<protein>
    <submittedName>
        <fullName evidence="1">Uncharacterized protein</fullName>
    </submittedName>
</protein>
<dbReference type="Proteomes" id="UP000545606">
    <property type="component" value="Unassembled WGS sequence"/>
</dbReference>
<dbReference type="RefSeq" id="WP_181837402.1">
    <property type="nucleotide sequence ID" value="NZ_JACERN010000042.1"/>
</dbReference>
<evidence type="ECO:0000313" key="2">
    <source>
        <dbReference type="Proteomes" id="UP000545606"/>
    </source>
</evidence>
<sequence>MDSLTPSMANAAAWTEPRNQLDGLALIDHLYNQMDGMYPNLWRANFKGESAIANWRASWLEAFVEEGITPLMAATGIKVCRREHDMPPSLPKFLKACRGGESAPDAEALYYRAATEMGKRRAHLPQSWPSPALYWAAVAMGGDILTSEYRHVAGRWKAALDANRSNMAPIPDVAPDRALPAPKMDSETAKRRMAELGGAVKGFNHGEGRLKLDCWKAIADETERGVYPKAASFCQTMAAEVLFKHGYKLGPEMLKHLPAKYRDEETNPMEAA</sequence>